<sequence>MGKQGLYGLYDHTELIAGGIMHFQGKMICFNEHEKVLMFCWDKNGNSRKYDGKRGPIHFELQKGQQQKERCTKSVGQALLILFFLLKGKLIYDTKWVTALTIYYKGMTNVR</sequence>
<dbReference type="EMBL" id="BPLR01016066">
    <property type="protein sequence ID" value="GIY80984.1"/>
    <property type="molecule type" value="Genomic_DNA"/>
</dbReference>
<name>A0AAV4WGM5_CAEEX</name>
<proteinExistence type="predicted"/>
<reference evidence="1 2" key="1">
    <citation type="submission" date="2021-06" db="EMBL/GenBank/DDBJ databases">
        <title>Caerostris extrusa draft genome.</title>
        <authorList>
            <person name="Kono N."/>
            <person name="Arakawa K."/>
        </authorList>
    </citation>
    <scope>NUCLEOTIDE SEQUENCE [LARGE SCALE GENOMIC DNA]</scope>
</reference>
<comment type="caution">
    <text evidence="1">The sequence shown here is derived from an EMBL/GenBank/DDBJ whole genome shotgun (WGS) entry which is preliminary data.</text>
</comment>
<dbReference type="Proteomes" id="UP001054945">
    <property type="component" value="Unassembled WGS sequence"/>
</dbReference>
<organism evidence="1 2">
    <name type="scientific">Caerostris extrusa</name>
    <name type="common">Bark spider</name>
    <name type="synonym">Caerostris bankana</name>
    <dbReference type="NCBI Taxonomy" id="172846"/>
    <lineage>
        <taxon>Eukaryota</taxon>
        <taxon>Metazoa</taxon>
        <taxon>Ecdysozoa</taxon>
        <taxon>Arthropoda</taxon>
        <taxon>Chelicerata</taxon>
        <taxon>Arachnida</taxon>
        <taxon>Araneae</taxon>
        <taxon>Araneomorphae</taxon>
        <taxon>Entelegynae</taxon>
        <taxon>Araneoidea</taxon>
        <taxon>Araneidae</taxon>
        <taxon>Caerostris</taxon>
    </lineage>
</organism>
<keyword evidence="2" id="KW-1185">Reference proteome</keyword>
<dbReference type="AlphaFoldDB" id="A0AAV4WGM5"/>
<gene>
    <name evidence="1" type="ORF">CEXT_258561</name>
</gene>
<accession>A0AAV4WGM5</accession>
<protein>
    <submittedName>
        <fullName evidence="1">Uncharacterized protein</fullName>
    </submittedName>
</protein>
<evidence type="ECO:0000313" key="1">
    <source>
        <dbReference type="EMBL" id="GIY80984.1"/>
    </source>
</evidence>
<evidence type="ECO:0000313" key="2">
    <source>
        <dbReference type="Proteomes" id="UP001054945"/>
    </source>
</evidence>